<proteinExistence type="predicted"/>
<dbReference type="Proteomes" id="UP000235392">
    <property type="component" value="Unassembled WGS sequence"/>
</dbReference>
<comment type="caution">
    <text evidence="2">The sequence shown here is derived from an EMBL/GenBank/DDBJ whole genome shotgun (WGS) entry which is preliminary data.</text>
</comment>
<reference evidence="2 3" key="1">
    <citation type="submission" date="2017-11" db="EMBL/GenBank/DDBJ databases">
        <title>De novo assembly and phasing of dikaryotic genomes from two isolates of Puccinia coronata f. sp. avenae, the causal agent of oat crown rust.</title>
        <authorList>
            <person name="Miller M.E."/>
            <person name="Zhang Y."/>
            <person name="Omidvar V."/>
            <person name="Sperschneider J."/>
            <person name="Schwessinger B."/>
            <person name="Raley C."/>
            <person name="Palmer J.M."/>
            <person name="Garnica D."/>
            <person name="Upadhyaya N."/>
            <person name="Rathjen J."/>
            <person name="Taylor J.M."/>
            <person name="Park R.F."/>
            <person name="Dodds P.N."/>
            <person name="Hirsch C.D."/>
            <person name="Kianian S.F."/>
            <person name="Figueroa M."/>
        </authorList>
    </citation>
    <scope>NUCLEOTIDE SEQUENCE [LARGE SCALE GENOMIC DNA]</scope>
    <source>
        <strain evidence="2">12SD80</strain>
    </source>
</reference>
<gene>
    <name evidence="2" type="ORF">PCASD_24516</name>
</gene>
<dbReference type="EMBL" id="PGCI01000996">
    <property type="protein sequence ID" value="PLW09689.1"/>
    <property type="molecule type" value="Genomic_DNA"/>
</dbReference>
<evidence type="ECO:0000256" key="1">
    <source>
        <dbReference type="SAM" id="MobiDB-lite"/>
    </source>
</evidence>
<evidence type="ECO:0000313" key="2">
    <source>
        <dbReference type="EMBL" id="PLW09689.1"/>
    </source>
</evidence>
<dbReference type="AlphaFoldDB" id="A0A2N5S8Y2"/>
<protein>
    <submittedName>
        <fullName evidence="2">Uncharacterized protein</fullName>
    </submittedName>
</protein>
<feature type="region of interest" description="Disordered" evidence="1">
    <location>
        <begin position="39"/>
        <end position="63"/>
    </location>
</feature>
<name>A0A2N5S8Y2_9BASI</name>
<organism evidence="2 3">
    <name type="scientific">Puccinia coronata f. sp. avenae</name>
    <dbReference type="NCBI Taxonomy" id="200324"/>
    <lineage>
        <taxon>Eukaryota</taxon>
        <taxon>Fungi</taxon>
        <taxon>Dikarya</taxon>
        <taxon>Basidiomycota</taxon>
        <taxon>Pucciniomycotina</taxon>
        <taxon>Pucciniomycetes</taxon>
        <taxon>Pucciniales</taxon>
        <taxon>Pucciniaceae</taxon>
        <taxon>Puccinia</taxon>
    </lineage>
</organism>
<accession>A0A2N5S8Y2</accession>
<evidence type="ECO:0000313" key="3">
    <source>
        <dbReference type="Proteomes" id="UP000235392"/>
    </source>
</evidence>
<sequence length="103" mass="11528">MPPLLLTYQKGWVPLGTSSVAQFPCPAIPGVPNSLGYPKKLSRDPYPPGRSRVYPAGAGTGSSARHNDVLRNLFLSWHKFKIEWELIVRHPTCTKQDLILFKD</sequence>